<dbReference type="AlphaFoldDB" id="A0AB39R8K2"/>
<gene>
    <name evidence="2" type="ORF">AB5J53_04510</name>
</gene>
<proteinExistence type="predicted"/>
<evidence type="ECO:0000313" key="2">
    <source>
        <dbReference type="EMBL" id="XDQ51001.1"/>
    </source>
</evidence>
<feature type="region of interest" description="Disordered" evidence="1">
    <location>
        <begin position="1"/>
        <end position="34"/>
    </location>
</feature>
<protein>
    <submittedName>
        <fullName evidence="2">Uncharacterized protein</fullName>
    </submittedName>
</protein>
<reference evidence="2" key="1">
    <citation type="submission" date="2024-07" db="EMBL/GenBank/DDBJ databases">
        <authorList>
            <person name="Yu S.T."/>
        </authorList>
    </citation>
    <scope>NUCLEOTIDE SEQUENCE</scope>
    <source>
        <strain evidence="2">R41</strain>
    </source>
</reference>
<dbReference type="RefSeq" id="WP_369244347.1">
    <property type="nucleotide sequence ID" value="NZ_CP163443.1"/>
</dbReference>
<evidence type="ECO:0000256" key="1">
    <source>
        <dbReference type="SAM" id="MobiDB-lite"/>
    </source>
</evidence>
<sequence>MPPTWRRVLGGRGDGDDADVRGGGEGYGAPRPGVGAHLLGNLPGDRQAELVVARRPGGLRTR</sequence>
<name>A0AB39R8K2_9ACTN</name>
<feature type="compositionally biased region" description="Basic and acidic residues" evidence="1">
    <location>
        <begin position="13"/>
        <end position="22"/>
    </location>
</feature>
<dbReference type="EMBL" id="CP163443">
    <property type="protein sequence ID" value="XDQ51001.1"/>
    <property type="molecule type" value="Genomic_DNA"/>
</dbReference>
<accession>A0AB39R8K2</accession>
<organism evidence="2">
    <name type="scientific">Streptomyces sp. R41</name>
    <dbReference type="NCBI Taxonomy" id="3238632"/>
    <lineage>
        <taxon>Bacteria</taxon>
        <taxon>Bacillati</taxon>
        <taxon>Actinomycetota</taxon>
        <taxon>Actinomycetes</taxon>
        <taxon>Kitasatosporales</taxon>
        <taxon>Streptomycetaceae</taxon>
        <taxon>Streptomyces</taxon>
    </lineage>
</organism>